<dbReference type="InterPro" id="IPR011004">
    <property type="entry name" value="Trimer_LpxA-like_sf"/>
</dbReference>
<comment type="pathway">
    <text evidence="8">Glycolipid biosynthesis; lipid IV(A) biosynthesis; lipid IV(A) from (3R)-3-hydroxytetradecanoyl-[acyl-carrier-protein] and UDP-N-acetyl-alpha-D-glucosamine: step 1/6.</text>
</comment>
<dbReference type="EMBL" id="BSYI01000022">
    <property type="protein sequence ID" value="GMG83662.1"/>
    <property type="molecule type" value="Genomic_DNA"/>
</dbReference>
<dbReference type="RefSeq" id="WP_285672455.1">
    <property type="nucleotide sequence ID" value="NZ_BSYI01000022.1"/>
</dbReference>
<comment type="subunit">
    <text evidence="8">Homotrimer.</text>
</comment>
<evidence type="ECO:0000256" key="2">
    <source>
        <dbReference type="ARBA" id="ARBA00022516"/>
    </source>
</evidence>
<evidence type="ECO:0000256" key="6">
    <source>
        <dbReference type="ARBA" id="ARBA00023098"/>
    </source>
</evidence>
<keyword evidence="2 8" id="KW-0444">Lipid biosynthesis</keyword>
<name>A0ABQ6LPH5_9RHOB</name>
<proteinExistence type="inferred from homology"/>
<dbReference type="Pfam" id="PF13720">
    <property type="entry name" value="Acetyltransf_11"/>
    <property type="match status" value="1"/>
</dbReference>
<keyword evidence="3 8" id="KW-0441">Lipid A biosynthesis</keyword>
<comment type="catalytic activity">
    <reaction evidence="8">
        <text>a (3R)-hydroxyacyl-[ACP] + UDP-N-acetyl-alpha-D-glucosamine = a UDP-3-O-[(3R)-3-hydroxyacyl]-N-acetyl-alpha-D-glucosamine + holo-[ACP]</text>
        <dbReference type="Rhea" id="RHEA:67812"/>
        <dbReference type="Rhea" id="RHEA-COMP:9685"/>
        <dbReference type="Rhea" id="RHEA-COMP:9945"/>
        <dbReference type="ChEBI" id="CHEBI:57705"/>
        <dbReference type="ChEBI" id="CHEBI:64479"/>
        <dbReference type="ChEBI" id="CHEBI:78827"/>
        <dbReference type="ChEBI" id="CHEBI:173225"/>
        <dbReference type="EC" id="2.3.1.129"/>
    </reaction>
</comment>
<keyword evidence="1 8" id="KW-0963">Cytoplasm</keyword>
<dbReference type="PANTHER" id="PTHR43480:SF1">
    <property type="entry name" value="ACYL-[ACYL-CARRIER-PROTEIN]--UDP-N-ACETYLGLUCOSAMINE O-ACYLTRANSFERASE, MITOCHONDRIAL-RELATED"/>
    <property type="match status" value="1"/>
</dbReference>
<evidence type="ECO:0000256" key="4">
    <source>
        <dbReference type="ARBA" id="ARBA00022679"/>
    </source>
</evidence>
<keyword evidence="5 8" id="KW-0677">Repeat</keyword>
<dbReference type="PANTHER" id="PTHR43480">
    <property type="entry name" value="ACYL-[ACYL-CARRIER-PROTEIN]--UDP-N-ACETYLGLUCOSAMINE O-ACYLTRANSFERASE"/>
    <property type="match status" value="1"/>
</dbReference>
<dbReference type="Pfam" id="PF00132">
    <property type="entry name" value="Hexapep"/>
    <property type="match status" value="1"/>
</dbReference>
<keyword evidence="6 8" id="KW-0443">Lipid metabolism</keyword>
<dbReference type="EC" id="2.3.1.129" evidence="8"/>
<gene>
    <name evidence="8 10" type="primary">lpxA</name>
    <name evidence="10" type="ORF">LNKW23_28750</name>
</gene>
<evidence type="ECO:0000256" key="8">
    <source>
        <dbReference type="HAMAP-Rule" id="MF_00387"/>
    </source>
</evidence>
<dbReference type="PIRSF" id="PIRSF000456">
    <property type="entry name" value="UDP-GlcNAc_acltr"/>
    <property type="match status" value="1"/>
</dbReference>
<keyword evidence="7 8" id="KW-0012">Acyltransferase</keyword>
<evidence type="ECO:0000256" key="1">
    <source>
        <dbReference type="ARBA" id="ARBA00022490"/>
    </source>
</evidence>
<evidence type="ECO:0000259" key="9">
    <source>
        <dbReference type="Pfam" id="PF13720"/>
    </source>
</evidence>
<keyword evidence="4 8" id="KW-0808">Transferase</keyword>
<comment type="caution">
    <text evidence="10">The sequence shown here is derived from an EMBL/GenBank/DDBJ whole genome shotgun (WGS) entry which is preliminary data.</text>
</comment>
<dbReference type="PROSITE" id="PS00101">
    <property type="entry name" value="HEXAPEP_TRANSFERASES"/>
    <property type="match status" value="2"/>
</dbReference>
<dbReference type="Gene3D" id="1.20.1180.10">
    <property type="entry name" value="Udp N-acetylglucosamine O-acyltransferase, C-terminal domain"/>
    <property type="match status" value="1"/>
</dbReference>
<reference evidence="10 11" key="1">
    <citation type="submission" date="2023-04" db="EMBL/GenBank/DDBJ databases">
        <title>Marinoamorphus aggregata gen. nov., sp. Nov., isolate from tissue of brittle star Ophioplocus japonicus.</title>
        <authorList>
            <person name="Kawano K."/>
            <person name="Sawayama S."/>
            <person name="Nakagawa S."/>
        </authorList>
    </citation>
    <scope>NUCLEOTIDE SEQUENCE [LARGE SCALE GENOMIC DNA]</scope>
    <source>
        <strain evidence="10 11">NKW23</strain>
    </source>
</reference>
<dbReference type="InterPro" id="IPR037157">
    <property type="entry name" value="Acetyltransf_C_sf"/>
</dbReference>
<dbReference type="HAMAP" id="MF_00387">
    <property type="entry name" value="LpxA"/>
    <property type="match status" value="1"/>
</dbReference>
<dbReference type="CDD" id="cd03351">
    <property type="entry name" value="LbH_UDP-GlcNAc_AT"/>
    <property type="match status" value="1"/>
</dbReference>
<evidence type="ECO:0000256" key="7">
    <source>
        <dbReference type="ARBA" id="ARBA00023315"/>
    </source>
</evidence>
<evidence type="ECO:0000256" key="5">
    <source>
        <dbReference type="ARBA" id="ARBA00022737"/>
    </source>
</evidence>
<protein>
    <recommendedName>
        <fullName evidence="8">Acyl-[acyl-carrier-protein]--UDP-N-acetylglucosamine O-acyltransferase</fullName>
        <shortName evidence="8">UDP-N-acetylglucosamine acyltransferase</shortName>
        <ecNumber evidence="8">2.3.1.129</ecNumber>
    </recommendedName>
</protein>
<dbReference type="SUPFAM" id="SSF51161">
    <property type="entry name" value="Trimeric LpxA-like enzymes"/>
    <property type="match status" value="1"/>
</dbReference>
<dbReference type="InterPro" id="IPR001451">
    <property type="entry name" value="Hexapep"/>
</dbReference>
<dbReference type="NCBIfam" id="TIGR01852">
    <property type="entry name" value="lipid_A_lpxA"/>
    <property type="match status" value="1"/>
</dbReference>
<organism evidence="10 11">
    <name type="scientific">Paralimibaculum aggregatum</name>
    <dbReference type="NCBI Taxonomy" id="3036245"/>
    <lineage>
        <taxon>Bacteria</taxon>
        <taxon>Pseudomonadati</taxon>
        <taxon>Pseudomonadota</taxon>
        <taxon>Alphaproteobacteria</taxon>
        <taxon>Rhodobacterales</taxon>
        <taxon>Paracoccaceae</taxon>
        <taxon>Paralimibaculum</taxon>
    </lineage>
</organism>
<dbReference type="InterPro" id="IPR018357">
    <property type="entry name" value="Hexapep_transf_CS"/>
</dbReference>
<dbReference type="Proteomes" id="UP001239909">
    <property type="component" value="Unassembled WGS sequence"/>
</dbReference>
<evidence type="ECO:0000313" key="11">
    <source>
        <dbReference type="Proteomes" id="UP001239909"/>
    </source>
</evidence>
<comment type="similarity">
    <text evidence="8">Belongs to the transferase hexapeptide repeat family. LpxA subfamily.</text>
</comment>
<dbReference type="InterPro" id="IPR010137">
    <property type="entry name" value="Lipid_A_LpxA"/>
</dbReference>
<sequence length="262" mass="27368">MSIHPSAVVEPGAEIAPGVEIGPFCHVGAEVVLGEGVQLVSHVTVAGRTRIGARTRVWPFASLGHQPQDLKFEGEPSRLEIGADCMIREHVTANPGTRGGGMLTSVGDRCLLMVGAHVGHDCKLGNGVILANNATLAGHVEIGDFAFLGGLSAVHQFVRIGGQAMVGGMTGVEKDVIPFGLVIGNRAELGGLNIVGLKRRGFPREVIHALRAAYREVFHGAGSLHERAERAAAAHAGVAAVEEMIGFILADSSRSFCTPRAE</sequence>
<keyword evidence="11" id="KW-1185">Reference proteome</keyword>
<dbReference type="Gene3D" id="2.160.10.10">
    <property type="entry name" value="Hexapeptide repeat proteins"/>
    <property type="match status" value="1"/>
</dbReference>
<evidence type="ECO:0000256" key="3">
    <source>
        <dbReference type="ARBA" id="ARBA00022556"/>
    </source>
</evidence>
<feature type="domain" description="UDP N-acetylglucosamine O-acyltransferase C-terminal" evidence="9">
    <location>
        <begin position="175"/>
        <end position="257"/>
    </location>
</feature>
<dbReference type="InterPro" id="IPR029098">
    <property type="entry name" value="Acetyltransf_C"/>
</dbReference>
<comment type="function">
    <text evidence="8">Involved in the biosynthesis of lipid A, a phosphorylated glycolipid that anchors the lipopolysaccharide to the outer membrane of the cell.</text>
</comment>
<dbReference type="NCBIfam" id="NF003657">
    <property type="entry name" value="PRK05289.1"/>
    <property type="match status" value="1"/>
</dbReference>
<comment type="subcellular location">
    <subcellularLocation>
        <location evidence="8">Cytoplasm</location>
    </subcellularLocation>
</comment>
<evidence type="ECO:0000313" key="10">
    <source>
        <dbReference type="EMBL" id="GMG83662.1"/>
    </source>
</evidence>
<accession>A0ABQ6LPH5</accession>